<dbReference type="GO" id="GO:0007018">
    <property type="term" value="P:microtubule-based movement"/>
    <property type="evidence" value="ECO:0007669"/>
    <property type="project" value="InterPro"/>
</dbReference>
<dbReference type="OrthoDB" id="447173at2759"/>
<proteinExistence type="predicted"/>
<dbReference type="InterPro" id="IPR027417">
    <property type="entry name" value="P-loop_NTPase"/>
</dbReference>
<dbReference type="PANTHER" id="PTHR46532:SF13">
    <property type="entry name" value="CYTOPLASMIC DYNEIN 1 HEAVY CHAIN 1"/>
    <property type="match status" value="1"/>
</dbReference>
<evidence type="ECO:0000313" key="4">
    <source>
        <dbReference type="Proteomes" id="UP000789390"/>
    </source>
</evidence>
<feature type="domain" description="Dynein heavy chain AAA 5 extension" evidence="2">
    <location>
        <begin position="212"/>
        <end position="328"/>
    </location>
</feature>
<name>A0A8J2RQH7_9CRUS</name>
<dbReference type="InterPro" id="IPR026983">
    <property type="entry name" value="DHC"/>
</dbReference>
<dbReference type="Gene3D" id="1.10.472.130">
    <property type="match status" value="1"/>
</dbReference>
<dbReference type="PANTHER" id="PTHR46532">
    <property type="entry name" value="MALE FERTILITY FACTOR KL5"/>
    <property type="match status" value="1"/>
</dbReference>
<dbReference type="Pfam" id="PF07728">
    <property type="entry name" value="AAA_5"/>
    <property type="match status" value="1"/>
</dbReference>
<dbReference type="InterPro" id="IPR011704">
    <property type="entry name" value="ATPase_dyneun-rel_AAA"/>
</dbReference>
<dbReference type="AlphaFoldDB" id="A0A8J2RQH7"/>
<protein>
    <recommendedName>
        <fullName evidence="5">AAA+ ATPase domain-containing protein</fullName>
    </recommendedName>
</protein>
<evidence type="ECO:0000259" key="1">
    <source>
        <dbReference type="Pfam" id="PF07728"/>
    </source>
</evidence>
<evidence type="ECO:0000259" key="2">
    <source>
        <dbReference type="Pfam" id="PF17852"/>
    </source>
</evidence>
<dbReference type="GO" id="GO:0045505">
    <property type="term" value="F:dynein intermediate chain binding"/>
    <property type="evidence" value="ECO:0007669"/>
    <property type="project" value="InterPro"/>
</dbReference>
<dbReference type="GO" id="GO:0005524">
    <property type="term" value="F:ATP binding"/>
    <property type="evidence" value="ECO:0007669"/>
    <property type="project" value="InterPro"/>
</dbReference>
<dbReference type="Proteomes" id="UP000789390">
    <property type="component" value="Unassembled WGS sequence"/>
</dbReference>
<sequence>MKKVLELYESSQVKHGLMLVGPSGSGKSSALRILFKSLERLEGTEGVAIVIDRKATTKEALFGVLDPDTHQWTDGPFTRILRNIINNVREEINKRHWIIFHGDVDPELVENLDSVLDSNKLLTLPNGERLPVPPNVRIMFEVQDLKYATLATKSRWGRVWFSEDDLTPQMLLKHYLARLRHVPLEEVQEDTVRTPSATNNIQFQKEVAGILKPYFSPDGLVVRALEHAATRLEHINFTRFWALKDLFSMLDQSVRTILNYNCTHQDFPMDPDGHDPFYSKALVYAILCSFAGDGNLKARKNLSEFLQGLTPIKLPSPTMLIIDYKVKIGEERISVFKSASDGSGNS</sequence>
<organism evidence="3 4">
    <name type="scientific">Daphnia galeata</name>
    <dbReference type="NCBI Taxonomy" id="27404"/>
    <lineage>
        <taxon>Eukaryota</taxon>
        <taxon>Metazoa</taxon>
        <taxon>Ecdysozoa</taxon>
        <taxon>Arthropoda</taxon>
        <taxon>Crustacea</taxon>
        <taxon>Branchiopoda</taxon>
        <taxon>Diplostraca</taxon>
        <taxon>Cladocera</taxon>
        <taxon>Anomopoda</taxon>
        <taxon>Daphniidae</taxon>
        <taxon>Daphnia</taxon>
    </lineage>
</organism>
<keyword evidence="4" id="KW-1185">Reference proteome</keyword>
<dbReference type="GO" id="GO:0005858">
    <property type="term" value="C:axonemal dynein complex"/>
    <property type="evidence" value="ECO:0007669"/>
    <property type="project" value="TreeGrafter"/>
</dbReference>
<dbReference type="InterPro" id="IPR041466">
    <property type="entry name" value="Dynein_AAA5_ext"/>
</dbReference>
<evidence type="ECO:0008006" key="5">
    <source>
        <dbReference type="Google" id="ProtNLM"/>
    </source>
</evidence>
<dbReference type="SUPFAM" id="SSF52540">
    <property type="entry name" value="P-loop containing nucleoside triphosphate hydrolases"/>
    <property type="match status" value="1"/>
</dbReference>
<dbReference type="Pfam" id="PF17852">
    <property type="entry name" value="Dynein_AAA_lid"/>
    <property type="match status" value="1"/>
</dbReference>
<gene>
    <name evidence="3" type="ORF">DGAL_LOCUS8457</name>
</gene>
<accession>A0A8J2RQH7</accession>
<dbReference type="Gene3D" id="3.40.50.300">
    <property type="entry name" value="P-loop containing nucleotide triphosphate hydrolases"/>
    <property type="match status" value="1"/>
</dbReference>
<dbReference type="EMBL" id="CAKKLH010000186">
    <property type="protein sequence ID" value="CAH0105434.1"/>
    <property type="molecule type" value="Genomic_DNA"/>
</dbReference>
<dbReference type="GO" id="GO:0016887">
    <property type="term" value="F:ATP hydrolysis activity"/>
    <property type="evidence" value="ECO:0007669"/>
    <property type="project" value="InterPro"/>
</dbReference>
<comment type="caution">
    <text evidence="3">The sequence shown here is derived from an EMBL/GenBank/DDBJ whole genome shotgun (WGS) entry which is preliminary data.</text>
</comment>
<reference evidence="3" key="1">
    <citation type="submission" date="2021-11" db="EMBL/GenBank/DDBJ databases">
        <authorList>
            <person name="Schell T."/>
        </authorList>
    </citation>
    <scope>NUCLEOTIDE SEQUENCE</scope>
    <source>
        <strain evidence="3">M5</strain>
    </source>
</reference>
<dbReference type="GO" id="GO:0051959">
    <property type="term" value="F:dynein light intermediate chain binding"/>
    <property type="evidence" value="ECO:0007669"/>
    <property type="project" value="InterPro"/>
</dbReference>
<evidence type="ECO:0000313" key="3">
    <source>
        <dbReference type="EMBL" id="CAH0105434.1"/>
    </source>
</evidence>
<feature type="domain" description="ATPase dynein-related AAA" evidence="1">
    <location>
        <begin position="17"/>
        <end position="154"/>
    </location>
</feature>